<dbReference type="AlphaFoldDB" id="A0A2P2QKW1"/>
<name>A0A2P2QKW1_RHIMU</name>
<accession>A0A2P2QKW1</accession>
<proteinExistence type="predicted"/>
<dbReference type="EMBL" id="GGEC01087051">
    <property type="protein sequence ID" value="MBX67535.1"/>
    <property type="molecule type" value="Transcribed_RNA"/>
</dbReference>
<reference evidence="1" key="1">
    <citation type="submission" date="2018-02" db="EMBL/GenBank/DDBJ databases">
        <title>Rhizophora mucronata_Transcriptome.</title>
        <authorList>
            <person name="Meera S.P."/>
            <person name="Sreeshan A."/>
            <person name="Augustine A."/>
        </authorList>
    </citation>
    <scope>NUCLEOTIDE SEQUENCE</scope>
    <source>
        <tissue evidence="1">Leaf</tissue>
    </source>
</reference>
<sequence>MSSTSSGRQQKPQQNICLFHGPFQQFKNLKNDPLLLESANFLAKQGLICV</sequence>
<evidence type="ECO:0000313" key="1">
    <source>
        <dbReference type="EMBL" id="MBX67535.1"/>
    </source>
</evidence>
<protein>
    <submittedName>
        <fullName evidence="1">Uncharacterized protein</fullName>
    </submittedName>
</protein>
<organism evidence="1">
    <name type="scientific">Rhizophora mucronata</name>
    <name type="common">Asiatic mangrove</name>
    <dbReference type="NCBI Taxonomy" id="61149"/>
    <lineage>
        <taxon>Eukaryota</taxon>
        <taxon>Viridiplantae</taxon>
        <taxon>Streptophyta</taxon>
        <taxon>Embryophyta</taxon>
        <taxon>Tracheophyta</taxon>
        <taxon>Spermatophyta</taxon>
        <taxon>Magnoliopsida</taxon>
        <taxon>eudicotyledons</taxon>
        <taxon>Gunneridae</taxon>
        <taxon>Pentapetalae</taxon>
        <taxon>rosids</taxon>
        <taxon>fabids</taxon>
        <taxon>Malpighiales</taxon>
        <taxon>Rhizophoraceae</taxon>
        <taxon>Rhizophora</taxon>
    </lineage>
</organism>